<name>A0A7X6QZ43_9CELL</name>
<dbReference type="EMBL" id="JAAXOX010000003">
    <property type="protein sequence ID" value="NKY22702.1"/>
    <property type="molecule type" value="Genomic_DNA"/>
</dbReference>
<evidence type="ECO:0008006" key="3">
    <source>
        <dbReference type="Google" id="ProtNLM"/>
    </source>
</evidence>
<reference evidence="1 2" key="1">
    <citation type="submission" date="2020-04" db="EMBL/GenBank/DDBJ databases">
        <title>MicrobeNet Type strains.</title>
        <authorList>
            <person name="Nicholson A.C."/>
        </authorList>
    </citation>
    <scope>NUCLEOTIDE SEQUENCE [LARGE SCALE GENOMIC DNA]</scope>
    <source>
        <strain evidence="1 2">ATCC BAA-788</strain>
    </source>
</reference>
<dbReference type="RefSeq" id="WP_168629811.1">
    <property type="nucleotide sequence ID" value="NZ_BONL01000004.1"/>
</dbReference>
<comment type="caution">
    <text evidence="1">The sequence shown here is derived from an EMBL/GenBank/DDBJ whole genome shotgun (WGS) entry which is preliminary data.</text>
</comment>
<protein>
    <recommendedName>
        <fullName evidence="3">Restriction endonuclease type IV Mrr domain-containing protein</fullName>
    </recommendedName>
</protein>
<organism evidence="1 2">
    <name type="scientific">Cellulomonas denverensis</name>
    <dbReference type="NCBI Taxonomy" id="264297"/>
    <lineage>
        <taxon>Bacteria</taxon>
        <taxon>Bacillati</taxon>
        <taxon>Actinomycetota</taxon>
        <taxon>Actinomycetes</taxon>
        <taxon>Micrococcales</taxon>
        <taxon>Cellulomonadaceae</taxon>
        <taxon>Cellulomonas</taxon>
    </lineage>
</organism>
<proteinExistence type="predicted"/>
<evidence type="ECO:0000313" key="1">
    <source>
        <dbReference type="EMBL" id="NKY22702.1"/>
    </source>
</evidence>
<gene>
    <name evidence="1" type="ORF">HGA03_08490</name>
</gene>
<evidence type="ECO:0000313" key="2">
    <source>
        <dbReference type="Proteomes" id="UP000581206"/>
    </source>
</evidence>
<sequence length="148" mass="16147">MKKFGKRRVVGPDGNDIGDIDVFAFHEASNAVVAVEAKDFEVARTPAEIANEVAKLFTGKDGKRSTVELHSRRIDWLRDNIAIVAADLGLSPDTKIKVLGAVVTSEPLIMPLVTKSPFPVVAIDDLTSEAVGVDGARQRSRRRRNRGR</sequence>
<dbReference type="AlphaFoldDB" id="A0A7X6QZ43"/>
<accession>A0A7X6QZ43</accession>
<dbReference type="Proteomes" id="UP000581206">
    <property type="component" value="Unassembled WGS sequence"/>
</dbReference>
<keyword evidence="2" id="KW-1185">Reference proteome</keyword>